<dbReference type="OrthoDB" id="3207600at2759"/>
<feature type="non-terminal residue" evidence="3">
    <location>
        <position position="1"/>
    </location>
</feature>
<name>A0A165BHJ8_EXIGL</name>
<dbReference type="InterPro" id="IPR046496">
    <property type="entry name" value="DUF6589"/>
</dbReference>
<feature type="region of interest" description="Disordered" evidence="1">
    <location>
        <begin position="873"/>
        <end position="938"/>
    </location>
</feature>
<accession>A0A165BHJ8</accession>
<dbReference type="EMBL" id="KV426460">
    <property type="protein sequence ID" value="KZV80662.1"/>
    <property type="molecule type" value="Genomic_DNA"/>
</dbReference>
<evidence type="ECO:0000256" key="1">
    <source>
        <dbReference type="SAM" id="MobiDB-lite"/>
    </source>
</evidence>
<organism evidence="3 4">
    <name type="scientific">Exidia glandulosa HHB12029</name>
    <dbReference type="NCBI Taxonomy" id="1314781"/>
    <lineage>
        <taxon>Eukaryota</taxon>
        <taxon>Fungi</taxon>
        <taxon>Dikarya</taxon>
        <taxon>Basidiomycota</taxon>
        <taxon>Agaricomycotina</taxon>
        <taxon>Agaricomycetes</taxon>
        <taxon>Auriculariales</taxon>
        <taxon>Exidiaceae</taxon>
        <taxon>Exidia</taxon>
    </lineage>
</organism>
<keyword evidence="4" id="KW-1185">Reference proteome</keyword>
<feature type="region of interest" description="Disordered" evidence="1">
    <location>
        <begin position="815"/>
        <end position="847"/>
    </location>
</feature>
<feature type="domain" description="DUF6589" evidence="2">
    <location>
        <begin position="386"/>
        <end position="790"/>
    </location>
</feature>
<dbReference type="AlphaFoldDB" id="A0A165BHJ8"/>
<proteinExistence type="predicted"/>
<feature type="region of interest" description="Disordered" evidence="1">
    <location>
        <begin position="181"/>
        <end position="234"/>
    </location>
</feature>
<protein>
    <recommendedName>
        <fullName evidence="2">DUF6589 domain-containing protein</fullName>
    </recommendedName>
</protein>
<dbReference type="Proteomes" id="UP000077266">
    <property type="component" value="Unassembled WGS sequence"/>
</dbReference>
<dbReference type="Pfam" id="PF20231">
    <property type="entry name" value="DUF6589"/>
    <property type="match status" value="1"/>
</dbReference>
<evidence type="ECO:0000259" key="2">
    <source>
        <dbReference type="Pfam" id="PF20231"/>
    </source>
</evidence>
<dbReference type="STRING" id="1314781.A0A165BHJ8"/>
<gene>
    <name evidence="3" type="ORF">EXIGLDRAFT_845349</name>
</gene>
<dbReference type="InParanoid" id="A0A165BHJ8"/>
<evidence type="ECO:0000313" key="3">
    <source>
        <dbReference type="EMBL" id="KZV80662.1"/>
    </source>
</evidence>
<feature type="compositionally biased region" description="Low complexity" evidence="1">
    <location>
        <begin position="876"/>
        <end position="889"/>
    </location>
</feature>
<evidence type="ECO:0000313" key="4">
    <source>
        <dbReference type="Proteomes" id="UP000077266"/>
    </source>
</evidence>
<reference evidence="3 4" key="1">
    <citation type="journal article" date="2016" name="Mol. Biol. Evol.">
        <title>Comparative Genomics of Early-Diverging Mushroom-Forming Fungi Provides Insights into the Origins of Lignocellulose Decay Capabilities.</title>
        <authorList>
            <person name="Nagy L.G."/>
            <person name="Riley R."/>
            <person name="Tritt A."/>
            <person name="Adam C."/>
            <person name="Daum C."/>
            <person name="Floudas D."/>
            <person name="Sun H."/>
            <person name="Yadav J.S."/>
            <person name="Pangilinan J."/>
            <person name="Larsson K.H."/>
            <person name="Matsuura K."/>
            <person name="Barry K."/>
            <person name="Labutti K."/>
            <person name="Kuo R."/>
            <person name="Ohm R.A."/>
            <person name="Bhattacharya S.S."/>
            <person name="Shirouzu T."/>
            <person name="Yoshinaga Y."/>
            <person name="Martin F.M."/>
            <person name="Grigoriev I.V."/>
            <person name="Hibbett D.S."/>
        </authorList>
    </citation>
    <scope>NUCLEOTIDE SEQUENCE [LARGE SCALE GENOMIC DNA]</scope>
    <source>
        <strain evidence="3 4">HHB12029</strain>
    </source>
</reference>
<sequence>MSRSSRAAEPPDREPKTIDDARDFDWHTLLAAGKRRSPDVKGYLVLSLLKHLSSSPRDFIEWFFTSELENVRMRAGIYLSPKGGNSPLPDLLLAMYTRFPTARDAIVAAVDPVVRDVLERESTAAIECRSLSIQPGDISLPALLAKLGRGPDSIPELIGGLMPYTTAWLLHATSADNQYRRKKKQLAAKAASTSDEHSDGSHPAAAADDMPSNQTENDAPPSAGADEADGEEFPEEGLRWQQEYPGFSRNPYLAVIFAISVLLFVRNRATNALPFLLGTLLSTYGASVRIVTILSRLGASVSYTRLDEFRVQVSVDAVSRAITAIRSTPMWYFIIDNINLYVKRGMQRITSQNFMIHATNAVFVILHSIVPRVAAELSTFLELRGRRAAATADDIRPSSADDAHMLEEFEAVVRNILIAYCPGAEHWPARAEMRDQAAASVPAVSPLEPEVTQTFPVGVVDANEGSYKGLLKALELLRERADMSDEDWAKHVHIGAGDYLTSRNIRGVQYLRQFDVSSAAREEAVLPQSQLFHFAMRATDMIHTAHLGDSARDPGSLSRHKDQLKRTYDVNKVDYANGKSLIRHSLIARILDCVMLLLSISSWTALTHWRPSYEEICRVSKLFVETYATVAAAEKAQAAGDDVLAHSIYFIMDALRFCAFESAVSFADAGRILIILKCWVFDFRGARCHNYARECVEILLRWKYELNDALRKMWQSAWFVNVWGKPGRFIASDLYLEHLNYYVKVVHVAAGSGVSIENIMKKGSSCVEALIAIADAMSDFVGHKHVHRRHKEKKFMDDIRLLVWNMQDAKLHRLSSDPLRALPAPPPTRKARQPKGPQAPPLPRSSVDSLFNKGYSTWNGQWDQFLNSTTWDPELGAAGTDTAAANDTAPSSSTELNAEDVAFAGPSDEDAPSCTGFGGIGGGSEFDSGPTEVSADDE</sequence>